<evidence type="ECO:0000256" key="2">
    <source>
        <dbReference type="SAM" id="Phobius"/>
    </source>
</evidence>
<feature type="region of interest" description="Disordered" evidence="1">
    <location>
        <begin position="197"/>
        <end position="219"/>
    </location>
</feature>
<keyword evidence="2" id="KW-0812">Transmembrane</keyword>
<comment type="caution">
    <text evidence="4">The sequence shown here is derived from an EMBL/GenBank/DDBJ whole genome shotgun (WGS) entry which is preliminary data.</text>
</comment>
<feature type="transmembrane region" description="Helical" evidence="2">
    <location>
        <begin position="120"/>
        <end position="141"/>
    </location>
</feature>
<evidence type="ECO:0000313" key="5">
    <source>
        <dbReference type="Proteomes" id="UP000238296"/>
    </source>
</evidence>
<dbReference type="InterPro" id="IPR025565">
    <property type="entry name" value="DUF4328"/>
</dbReference>
<gene>
    <name evidence="4" type="ORF">C1Y40_05696</name>
</gene>
<protein>
    <recommendedName>
        <fullName evidence="3">DUF4328 domain-containing protein</fullName>
    </recommendedName>
</protein>
<dbReference type="Proteomes" id="UP000238296">
    <property type="component" value="Unassembled WGS sequence"/>
</dbReference>
<feature type="compositionally biased region" description="Acidic residues" evidence="1">
    <location>
        <begin position="210"/>
        <end position="219"/>
    </location>
</feature>
<feature type="domain" description="DUF4328" evidence="3">
    <location>
        <begin position="84"/>
        <end position="178"/>
    </location>
</feature>
<proteinExistence type="predicted"/>
<keyword evidence="2" id="KW-0472">Membrane</keyword>
<reference evidence="4 5" key="1">
    <citation type="journal article" date="2017" name="Int. J. Syst. Evol. Microbiol.">
        <title>Mycobacterium talmoniae sp. nov., a slowly growing mycobacterium isolated from human respiratory samples.</title>
        <authorList>
            <person name="Davidson R.M."/>
            <person name="DeGroote M.A."/>
            <person name="Marola J.L."/>
            <person name="Buss S."/>
            <person name="Jones V."/>
            <person name="McNeil M.R."/>
            <person name="Freifeld A.G."/>
            <person name="Elaine Epperson L."/>
            <person name="Hasan N.A."/>
            <person name="Jackson M."/>
            <person name="Iwen P.C."/>
            <person name="Salfinger M."/>
            <person name="Strong M."/>
        </authorList>
    </citation>
    <scope>NUCLEOTIDE SEQUENCE [LARGE SCALE GENOMIC DNA]</scope>
    <source>
        <strain evidence="4 5">ATCC BAA-2683</strain>
    </source>
</reference>
<evidence type="ECO:0000256" key="1">
    <source>
        <dbReference type="SAM" id="MobiDB-lite"/>
    </source>
</evidence>
<dbReference type="AlphaFoldDB" id="A0A2S8BBW6"/>
<feature type="transmembrane region" description="Helical" evidence="2">
    <location>
        <begin position="6"/>
        <end position="26"/>
    </location>
</feature>
<dbReference type="Pfam" id="PF14219">
    <property type="entry name" value="DUF4328"/>
    <property type="match status" value="2"/>
</dbReference>
<keyword evidence="2" id="KW-1133">Transmembrane helix</keyword>
<name>A0A2S8BBW6_9MYCO</name>
<evidence type="ECO:0000259" key="3">
    <source>
        <dbReference type="Pfam" id="PF14219"/>
    </source>
</evidence>
<dbReference type="EMBL" id="PPEA01000948">
    <property type="protein sequence ID" value="PQM44145.1"/>
    <property type="molecule type" value="Genomic_DNA"/>
</dbReference>
<feature type="domain" description="DUF4328" evidence="3">
    <location>
        <begin position="4"/>
        <end position="65"/>
    </location>
</feature>
<feature type="transmembrane region" description="Helical" evidence="2">
    <location>
        <begin position="47"/>
        <end position="71"/>
    </location>
</feature>
<organism evidence="4 5">
    <name type="scientific">Mycobacterium talmoniae</name>
    <dbReference type="NCBI Taxonomy" id="1858794"/>
    <lineage>
        <taxon>Bacteria</taxon>
        <taxon>Bacillati</taxon>
        <taxon>Actinomycetota</taxon>
        <taxon>Actinomycetes</taxon>
        <taxon>Mycobacteriales</taxon>
        <taxon>Mycobacteriaceae</taxon>
        <taxon>Mycobacterium</taxon>
    </lineage>
</organism>
<feature type="transmembrane region" description="Helical" evidence="2">
    <location>
        <begin position="77"/>
        <end position="100"/>
    </location>
</feature>
<accession>A0A2S8BBW6</accession>
<evidence type="ECO:0000313" key="4">
    <source>
        <dbReference type="EMBL" id="PQM44145.1"/>
    </source>
</evidence>
<sequence>MAGILASVAATLLTIGAAVVLTRWLIARRAAAFAHHGHPDPRANWAVRLGCLAPPVYALVTARVIAIIFAIPDDPPSRWLLILALLACLLPLLATVWALVYLVELAKTEDHYARLRQPIWVWWLAALLGTATSAFATLTSFARDAQGIANNTVAMTLAYLLTLVATVAVARVFEGFERRPVERPVHRWVVVADAAPAPDISEPGAPGESLESEQQEPAA</sequence>
<feature type="transmembrane region" description="Helical" evidence="2">
    <location>
        <begin position="153"/>
        <end position="173"/>
    </location>
</feature>